<comment type="caution">
    <text evidence="1">The sequence shown here is derived from an EMBL/GenBank/DDBJ whole genome shotgun (WGS) entry which is preliminary data.</text>
</comment>
<dbReference type="Proteomes" id="UP001054821">
    <property type="component" value="Chromosome 2"/>
</dbReference>
<protein>
    <submittedName>
        <fullName evidence="1">Uncharacterized protein</fullName>
    </submittedName>
</protein>
<dbReference type="Pfam" id="PF04827">
    <property type="entry name" value="Plant_tran"/>
    <property type="match status" value="1"/>
</dbReference>
<evidence type="ECO:0000313" key="2">
    <source>
        <dbReference type="Proteomes" id="UP001054821"/>
    </source>
</evidence>
<sequence>MNSRGKAIQNFFNDDSDDDDLHQQRVAMVVQHHTFLLEQYAQQSKHGGSVAGREYKNRKREKHHKSLMEDYFCERPLYPPVDFCRRFRMRRKLFYHILNDVVAHEPYFTQKIDACGRQSLSPEQKLTGVFRMLAYGCSADSTDEYYRLGESTALERLRKFCSVIEAVYGQWYLRSPNLADLYRLLRKASRRGFPGMLGSLDCMHWEWKNCPTAWSGQFTGYKHKPTIVLEAVASYDTRIWHAFFGVAGSNNDINILARSPLFNDVVNGLSPHIQYVVNGNEYNLGYYLANGIYPRWATLVKTISLPDTPKKRLFAQKQEAYRKDVERAFGILQTSNSFNHDDVHNRI</sequence>
<accession>A0AAD4WGM3</accession>
<gene>
    <name evidence="1" type="ORF">L3X38_010609</name>
</gene>
<keyword evidence="2" id="KW-1185">Reference proteome</keyword>
<dbReference type="PANTHER" id="PTHR47150:SF7">
    <property type="entry name" value="NUCLEASE"/>
    <property type="match status" value="1"/>
</dbReference>
<organism evidence="1 2">
    <name type="scientific">Prunus dulcis</name>
    <name type="common">Almond</name>
    <name type="synonym">Amygdalus dulcis</name>
    <dbReference type="NCBI Taxonomy" id="3755"/>
    <lineage>
        <taxon>Eukaryota</taxon>
        <taxon>Viridiplantae</taxon>
        <taxon>Streptophyta</taxon>
        <taxon>Embryophyta</taxon>
        <taxon>Tracheophyta</taxon>
        <taxon>Spermatophyta</taxon>
        <taxon>Magnoliopsida</taxon>
        <taxon>eudicotyledons</taxon>
        <taxon>Gunneridae</taxon>
        <taxon>Pentapetalae</taxon>
        <taxon>rosids</taxon>
        <taxon>fabids</taxon>
        <taxon>Rosales</taxon>
        <taxon>Rosaceae</taxon>
        <taxon>Amygdaloideae</taxon>
        <taxon>Amygdaleae</taxon>
        <taxon>Prunus</taxon>
    </lineage>
</organism>
<proteinExistence type="predicted"/>
<dbReference type="AlphaFoldDB" id="A0AAD4WGM3"/>
<dbReference type="PANTHER" id="PTHR47150">
    <property type="entry name" value="OS12G0169200 PROTEIN"/>
    <property type="match status" value="1"/>
</dbReference>
<dbReference type="InterPro" id="IPR006912">
    <property type="entry name" value="Harbinger_derived_prot"/>
</dbReference>
<dbReference type="EMBL" id="JAJFAZ020000002">
    <property type="protein sequence ID" value="KAI5342733.1"/>
    <property type="molecule type" value="Genomic_DNA"/>
</dbReference>
<evidence type="ECO:0000313" key="1">
    <source>
        <dbReference type="EMBL" id="KAI5342733.1"/>
    </source>
</evidence>
<name>A0AAD4WGM3_PRUDU</name>
<reference evidence="1 2" key="1">
    <citation type="journal article" date="2022" name="G3 (Bethesda)">
        <title>Whole-genome sequence and methylome profiling of the almond [Prunus dulcis (Mill.) D.A. Webb] cultivar 'Nonpareil'.</title>
        <authorList>
            <person name="D'Amico-Willman K.M."/>
            <person name="Ouma W.Z."/>
            <person name="Meulia T."/>
            <person name="Sideli G.M."/>
            <person name="Gradziel T.M."/>
            <person name="Fresnedo-Ramirez J."/>
        </authorList>
    </citation>
    <scope>NUCLEOTIDE SEQUENCE [LARGE SCALE GENOMIC DNA]</scope>
    <source>
        <strain evidence="1">Clone GOH B32 T37-40</strain>
    </source>
</reference>